<dbReference type="EMBL" id="GDHC01013809">
    <property type="protein sequence ID" value="JAQ04820.1"/>
    <property type="molecule type" value="Transcribed_RNA"/>
</dbReference>
<reference evidence="3" key="3">
    <citation type="journal article" date="2016" name="Gigascience">
        <title>De novo construction of an expanded transcriptome assembly for the western tarnished plant bug, Lygus hesperus.</title>
        <authorList>
            <person name="Tassone E.E."/>
            <person name="Geib S.M."/>
            <person name="Hall B."/>
            <person name="Fabrick J.A."/>
            <person name="Brent C.S."/>
            <person name="Hull J.J."/>
        </authorList>
    </citation>
    <scope>NUCLEOTIDE SEQUENCE</scope>
</reference>
<name>A0A0A9WM34_LYGHE</name>
<dbReference type="EMBL" id="GBHO01043857">
    <property type="protein sequence ID" value="JAF99746.1"/>
    <property type="molecule type" value="Transcribed_RNA"/>
</dbReference>
<dbReference type="AlphaFoldDB" id="A0A0A9WM34"/>
<evidence type="ECO:0000313" key="1">
    <source>
        <dbReference type="EMBL" id="JAF99746.1"/>
    </source>
</evidence>
<reference evidence="2" key="1">
    <citation type="journal article" date="2014" name="PLoS ONE">
        <title>Transcriptome-Based Identification of ABC Transporters in the Western Tarnished Plant Bug Lygus hesperus.</title>
        <authorList>
            <person name="Hull J.J."/>
            <person name="Chaney K."/>
            <person name="Geib S.M."/>
            <person name="Fabrick J.A."/>
            <person name="Brent C.S."/>
            <person name="Walsh D."/>
            <person name="Lavine L.C."/>
        </authorList>
    </citation>
    <scope>NUCLEOTIDE SEQUENCE</scope>
</reference>
<dbReference type="EMBL" id="GDHC01018332">
    <property type="protein sequence ID" value="JAQ00297.1"/>
    <property type="molecule type" value="Transcribed_RNA"/>
</dbReference>
<proteinExistence type="predicted"/>
<evidence type="ECO:0000313" key="2">
    <source>
        <dbReference type="EMBL" id="JAG08839.1"/>
    </source>
</evidence>
<gene>
    <name evidence="2" type="primary">SMPDL3A_0</name>
    <name evidence="1" type="synonym">SMPDL3A_1</name>
    <name evidence="1" type="ORF">CM83_21796</name>
    <name evidence="2" type="ORF">CM83_21797</name>
    <name evidence="3" type="ORF">g.13419</name>
    <name evidence="4" type="ORF">g.13420</name>
    <name evidence="5" type="ORF">g.13421</name>
</gene>
<reference evidence="2" key="2">
    <citation type="submission" date="2014-07" db="EMBL/GenBank/DDBJ databases">
        <authorList>
            <person name="Hull J."/>
        </authorList>
    </citation>
    <scope>NUCLEOTIDE SEQUENCE</scope>
</reference>
<dbReference type="EMBL" id="GDHC01006759">
    <property type="protein sequence ID" value="JAQ11870.1"/>
    <property type="molecule type" value="Transcribed_RNA"/>
</dbReference>
<dbReference type="EMBL" id="GBHO01034765">
    <property type="protein sequence ID" value="JAG08839.1"/>
    <property type="molecule type" value="Transcribed_RNA"/>
</dbReference>
<evidence type="ECO:0000313" key="4">
    <source>
        <dbReference type="EMBL" id="JAQ04820.1"/>
    </source>
</evidence>
<accession>A0A0A9WM34</accession>
<protein>
    <submittedName>
        <fullName evidence="2">Acid sphingomyelinase-like phosphodiesterase 3a</fullName>
    </submittedName>
</protein>
<organism evidence="2">
    <name type="scientific">Lygus hesperus</name>
    <name type="common">Western plant bug</name>
    <dbReference type="NCBI Taxonomy" id="30085"/>
    <lineage>
        <taxon>Eukaryota</taxon>
        <taxon>Metazoa</taxon>
        <taxon>Ecdysozoa</taxon>
        <taxon>Arthropoda</taxon>
        <taxon>Hexapoda</taxon>
        <taxon>Insecta</taxon>
        <taxon>Pterygota</taxon>
        <taxon>Neoptera</taxon>
        <taxon>Paraneoptera</taxon>
        <taxon>Hemiptera</taxon>
        <taxon>Heteroptera</taxon>
        <taxon>Panheteroptera</taxon>
        <taxon>Cimicomorpha</taxon>
        <taxon>Miridae</taxon>
        <taxon>Mirini</taxon>
        <taxon>Lygus</taxon>
    </lineage>
</organism>
<evidence type="ECO:0000313" key="3">
    <source>
        <dbReference type="EMBL" id="JAQ00297.1"/>
    </source>
</evidence>
<sequence>MLADSMVQLKTVLTAHADIISVALFGHRNLNSIKNIKSVEGIPIIPSITVAGVSPRHLNNPSFDYMYLDPKTYRVLDFFPAYLDMVEQNHISRAFALETAAQDAGDEVDVYIGNWRYHDGVARSWRSLTGYGSLNTQTVDSLVRTLAFDPVVAKSLQLWKTGGLTLSETPEDLVCKALYEDEDAVQMCIYPFYDPAAKSSKDSKVK</sequence>
<evidence type="ECO:0000313" key="5">
    <source>
        <dbReference type="EMBL" id="JAQ11870.1"/>
    </source>
</evidence>